<reference evidence="1 2" key="1">
    <citation type="submission" date="2018-10" db="EMBL/GenBank/DDBJ databases">
        <title>Parasedimentitalea marina sp. nov., a psychrophilic bacterium isolated from deep seawater of the New Britain Trench.</title>
        <authorList>
            <person name="Cao J."/>
        </authorList>
    </citation>
    <scope>NUCLEOTIDE SEQUENCE [LARGE SCALE GENOMIC DNA]</scope>
    <source>
        <strain evidence="1 2">W43</strain>
    </source>
</reference>
<dbReference type="RefSeq" id="WP_127749182.1">
    <property type="nucleotide sequence ID" value="NZ_CP033219.1"/>
</dbReference>
<dbReference type="SUPFAM" id="SSF54909">
    <property type="entry name" value="Dimeric alpha+beta barrel"/>
    <property type="match status" value="1"/>
</dbReference>
<name>A0A3T0N3L4_9RHOB</name>
<dbReference type="EMBL" id="CP033219">
    <property type="protein sequence ID" value="AZV78623.1"/>
    <property type="molecule type" value="Genomic_DNA"/>
</dbReference>
<protein>
    <recommendedName>
        <fullName evidence="3">YCII-related domain-containing protein</fullName>
    </recommendedName>
</protein>
<evidence type="ECO:0000313" key="1">
    <source>
        <dbReference type="EMBL" id="AZV78623.1"/>
    </source>
</evidence>
<dbReference type="Gene3D" id="3.30.70.1060">
    <property type="entry name" value="Dimeric alpha+beta barrel"/>
    <property type="match status" value="1"/>
</dbReference>
<dbReference type="Proteomes" id="UP000283063">
    <property type="component" value="Chromosome"/>
</dbReference>
<accession>A0A3T0N3L4</accession>
<keyword evidence="2" id="KW-1185">Reference proteome</keyword>
<sequence length="99" mass="11284">MTRWTVTFQDAPEMTKIRADKARRDAHIAYVRGRPGLQIGGTLALRPQQDFPGAIWTVEAETRAEVERLVVKDPYYIPSLRRYSIHNQGQTSAVQDMLA</sequence>
<evidence type="ECO:0008006" key="3">
    <source>
        <dbReference type="Google" id="ProtNLM"/>
    </source>
</evidence>
<gene>
    <name evidence="1" type="ORF">EBB79_12560</name>
</gene>
<dbReference type="KEGG" id="sedi:EBB79_12560"/>
<proteinExistence type="predicted"/>
<dbReference type="InterPro" id="IPR011008">
    <property type="entry name" value="Dimeric_a/b-barrel"/>
</dbReference>
<evidence type="ECO:0000313" key="2">
    <source>
        <dbReference type="Proteomes" id="UP000283063"/>
    </source>
</evidence>
<dbReference type="OrthoDB" id="7708313at2"/>
<dbReference type="AlphaFoldDB" id="A0A3T0N3L4"/>
<organism evidence="1 2">
    <name type="scientific">Parasedimentitalea marina</name>
    <dbReference type="NCBI Taxonomy" id="2483033"/>
    <lineage>
        <taxon>Bacteria</taxon>
        <taxon>Pseudomonadati</taxon>
        <taxon>Pseudomonadota</taxon>
        <taxon>Alphaproteobacteria</taxon>
        <taxon>Rhodobacterales</taxon>
        <taxon>Paracoccaceae</taxon>
        <taxon>Parasedimentitalea</taxon>
    </lineage>
</organism>